<keyword evidence="2 4" id="KW-0689">Ribosomal protein</keyword>
<dbReference type="GO" id="GO:1990904">
    <property type="term" value="C:ribonucleoprotein complex"/>
    <property type="evidence" value="ECO:0007669"/>
    <property type="project" value="UniProtKB-KW"/>
</dbReference>
<dbReference type="PANTHER" id="PTHR12850">
    <property type="entry name" value="40S RIBOSOMAL PROTEIN S25"/>
    <property type="match status" value="1"/>
</dbReference>
<feature type="region of interest" description="Disordered" evidence="5">
    <location>
        <begin position="116"/>
        <end position="137"/>
    </location>
</feature>
<evidence type="ECO:0000313" key="8">
    <source>
        <dbReference type="Proteomes" id="UP000078387"/>
    </source>
</evidence>
<evidence type="ECO:0000256" key="2">
    <source>
        <dbReference type="ARBA" id="ARBA00022980"/>
    </source>
</evidence>
<dbReference type="VEuPathDB" id="AmoebaDB:EHI8A_017220"/>
<dbReference type="Gene3D" id="3.30.63.20">
    <property type="match status" value="1"/>
</dbReference>
<feature type="compositionally biased region" description="Basic residues" evidence="5">
    <location>
        <begin position="128"/>
        <end position="137"/>
    </location>
</feature>
<feature type="compositionally biased region" description="Basic residues" evidence="5">
    <location>
        <begin position="21"/>
        <end position="38"/>
    </location>
</feature>
<gene>
    <name evidence="6" type="ORF">CL6EHI_074800</name>
    <name evidence="7" type="ORF">CL6EHI_189150</name>
</gene>
<dbReference type="Pfam" id="PF03297">
    <property type="entry name" value="Ribosomal_S25"/>
    <property type="match status" value="1"/>
</dbReference>
<dbReference type="VEuPathDB" id="AmoebaDB:EHI5A_142190"/>
<dbReference type="Proteomes" id="UP000078387">
    <property type="component" value="Unassembled WGS sequence"/>
</dbReference>
<dbReference type="EMBL" id="BDEQ01000001">
    <property type="protein sequence ID" value="GAT98294.1"/>
    <property type="molecule type" value="Genomic_DNA"/>
</dbReference>
<evidence type="ECO:0000313" key="6">
    <source>
        <dbReference type="EMBL" id="GAT98294.1"/>
    </source>
</evidence>
<evidence type="ECO:0000256" key="1">
    <source>
        <dbReference type="ARBA" id="ARBA00009106"/>
    </source>
</evidence>
<feature type="region of interest" description="Disordered" evidence="5">
    <location>
        <begin position="1"/>
        <end position="38"/>
    </location>
</feature>
<evidence type="ECO:0000256" key="4">
    <source>
        <dbReference type="RuleBase" id="RU366057"/>
    </source>
</evidence>
<reference evidence="7 8" key="1">
    <citation type="submission" date="2016-05" db="EMBL/GenBank/DDBJ databases">
        <title>First whole genome sequencing of Entamoeba histolytica HM1:IMSS-clone-6.</title>
        <authorList>
            <person name="Mukherjee Avik.K."/>
            <person name="Izumyama S."/>
            <person name="Nakada-Tsukui K."/>
            <person name="Nozaki T."/>
        </authorList>
    </citation>
    <scope>NUCLEOTIDE SEQUENCE [LARGE SCALE GENOMIC DNA]</scope>
    <source>
        <strain evidence="7 8">HM1:IMSS clone 6</strain>
    </source>
</reference>
<evidence type="ECO:0000256" key="5">
    <source>
        <dbReference type="SAM" id="MobiDB-lite"/>
    </source>
</evidence>
<dbReference type="OMA" id="CASAYEM"/>
<dbReference type="GO" id="GO:0005840">
    <property type="term" value="C:ribosome"/>
    <property type="evidence" value="ECO:0007669"/>
    <property type="project" value="UniProtKB-KW"/>
</dbReference>
<dbReference type="AlphaFoldDB" id="A0A5K1U4R4"/>
<name>A0A5K1U4R4_ENTHI</name>
<sequence>MPPKDAKGKGAASGKKGALTKPKKSSGGKAPKKSWSKTKVKEKLNNAVLFDKATLDKCTKEVPSMKVITPAVVADRMKITCSLAKILLKDLEKKELIVPVKVDNHIWIYTRSAKHAAAAPTEAEKKPAKGSKKQVKA</sequence>
<comment type="similarity">
    <text evidence="1 4">Belongs to the eukaryotic ribosomal protein eS25 family.</text>
</comment>
<accession>A0A5K1U4R4</accession>
<evidence type="ECO:0000256" key="3">
    <source>
        <dbReference type="ARBA" id="ARBA00023274"/>
    </source>
</evidence>
<organism evidence="7 8">
    <name type="scientific">Entamoeba histolytica</name>
    <dbReference type="NCBI Taxonomy" id="5759"/>
    <lineage>
        <taxon>Eukaryota</taxon>
        <taxon>Amoebozoa</taxon>
        <taxon>Evosea</taxon>
        <taxon>Archamoebae</taxon>
        <taxon>Mastigamoebida</taxon>
        <taxon>Entamoebidae</taxon>
        <taxon>Entamoeba</taxon>
    </lineage>
</organism>
<dbReference type="InterPro" id="IPR004977">
    <property type="entry name" value="Ribosomal_eS25"/>
</dbReference>
<keyword evidence="3 4" id="KW-0687">Ribonucleoprotein</keyword>
<dbReference type="FunFam" id="3.30.63.20:FF:000001">
    <property type="entry name" value="40S ribosomal protein S25"/>
    <property type="match status" value="1"/>
</dbReference>
<evidence type="ECO:0000313" key="7">
    <source>
        <dbReference type="EMBL" id="GAT98357.1"/>
    </source>
</evidence>
<comment type="caution">
    <text evidence="7">The sequence shown here is derived from an EMBL/GenBank/DDBJ whole genome shotgun (WGS) entry which is preliminary data.</text>
</comment>
<dbReference type="VEuPathDB" id="AmoebaDB:EHI7A_018520"/>
<dbReference type="EMBL" id="BDEQ01000001">
    <property type="protein sequence ID" value="GAT98357.1"/>
    <property type="molecule type" value="Genomic_DNA"/>
</dbReference>
<dbReference type="VEuPathDB" id="AmoebaDB:EHI_189150"/>
<protein>
    <recommendedName>
        <fullName evidence="4">40S ribosomal protein S25</fullName>
    </recommendedName>
</protein>
<proteinExistence type="inferred from homology"/>